<dbReference type="RefSeq" id="XP_015598942.1">
    <property type="nucleotide sequence ID" value="XM_015743456.2"/>
</dbReference>
<dbReference type="AlphaFoldDB" id="A0AAJ7RL61"/>
<evidence type="ECO:0000256" key="4">
    <source>
        <dbReference type="ARBA" id="ARBA00007706"/>
    </source>
</evidence>
<evidence type="ECO:0000256" key="13">
    <source>
        <dbReference type="ARBA" id="ARBA00023180"/>
    </source>
</evidence>
<feature type="glycosylation site" description="N-linked (GlcNAc...) asparagine" evidence="18">
    <location>
        <position position="274"/>
    </location>
</feature>
<evidence type="ECO:0000256" key="5">
    <source>
        <dbReference type="ARBA" id="ARBA00012641"/>
    </source>
</evidence>
<feature type="transmembrane region" description="Helical" evidence="19">
    <location>
        <begin position="7"/>
        <end position="28"/>
    </location>
</feature>
<evidence type="ECO:0000256" key="2">
    <source>
        <dbReference type="ARBA" id="ARBA00004323"/>
    </source>
</evidence>
<dbReference type="GeneID" id="107269522"/>
<keyword evidence="6 19" id="KW-0808">Transferase</keyword>
<keyword evidence="9 19" id="KW-0735">Signal-anchor</keyword>
<accession>A0AAJ7RL61</accession>
<evidence type="ECO:0000313" key="25">
    <source>
        <dbReference type="RefSeq" id="XP_024942600.1"/>
    </source>
</evidence>
<evidence type="ECO:0000256" key="3">
    <source>
        <dbReference type="ARBA" id="ARBA00004922"/>
    </source>
</evidence>
<dbReference type="Pfam" id="PF03360">
    <property type="entry name" value="Glyco_transf_43"/>
    <property type="match status" value="1"/>
</dbReference>
<dbReference type="FunFam" id="3.90.550.10:FF:000044">
    <property type="entry name" value="Galactosylgalactosylxylosylprotein 3-beta-glucuronosyltransferase"/>
    <property type="match status" value="1"/>
</dbReference>
<evidence type="ECO:0000256" key="8">
    <source>
        <dbReference type="ARBA" id="ARBA00022723"/>
    </source>
</evidence>
<evidence type="ECO:0000313" key="26">
    <source>
        <dbReference type="RefSeq" id="XP_024942601.1"/>
    </source>
</evidence>
<keyword evidence="11 19" id="KW-0333">Golgi apparatus</keyword>
<dbReference type="SUPFAM" id="SSF53448">
    <property type="entry name" value="Nucleotide-diphospho-sugar transferases"/>
    <property type="match status" value="1"/>
</dbReference>
<dbReference type="Proteomes" id="UP000694920">
    <property type="component" value="Unplaced"/>
</dbReference>
<dbReference type="GO" id="GO:0000139">
    <property type="term" value="C:Golgi membrane"/>
    <property type="evidence" value="ECO:0007669"/>
    <property type="project" value="UniProtKB-SubCell"/>
</dbReference>
<keyword evidence="12 19" id="KW-0472">Membrane</keyword>
<evidence type="ECO:0000256" key="17">
    <source>
        <dbReference type="PIRSR" id="PIRSR605027-3"/>
    </source>
</evidence>
<evidence type="ECO:0000256" key="12">
    <source>
        <dbReference type="ARBA" id="ARBA00023136"/>
    </source>
</evidence>
<evidence type="ECO:0000313" key="20">
    <source>
        <dbReference type="Proteomes" id="UP000694920"/>
    </source>
</evidence>
<evidence type="ECO:0000256" key="6">
    <source>
        <dbReference type="ARBA" id="ARBA00022679"/>
    </source>
</evidence>
<comment type="cofactor">
    <cofactor evidence="1 17 19">
        <name>Mn(2+)</name>
        <dbReference type="ChEBI" id="CHEBI:29035"/>
    </cofactor>
</comment>
<dbReference type="InterPro" id="IPR005027">
    <property type="entry name" value="Glyco_trans_43"/>
</dbReference>
<dbReference type="PANTHER" id="PTHR10896:SF51">
    <property type="entry name" value="GALACTOSYLGALACTOSYLXYLOSYLPROTEIN 3-BETA-GLUCURONOSYLTRANSFERASE S"/>
    <property type="match status" value="1"/>
</dbReference>
<comment type="subcellular location">
    <subcellularLocation>
        <location evidence="2 19">Golgi apparatus membrane</location>
        <topology evidence="2 19">Single-pass type II membrane protein</topology>
    </subcellularLocation>
</comment>
<dbReference type="PANTHER" id="PTHR10896">
    <property type="entry name" value="GALACTOSYLGALACTOSYLXYLOSYLPROTEIN 3-BETA-GLUCURONOSYLTRANSFERASE BETA-1,3-GLUCURONYLTRANSFERASE"/>
    <property type="match status" value="1"/>
</dbReference>
<name>A0AAJ7RL61_CEPCN</name>
<evidence type="ECO:0000256" key="18">
    <source>
        <dbReference type="PIRSR" id="PIRSR605027-6"/>
    </source>
</evidence>
<reference evidence="21 22" key="1">
    <citation type="submission" date="2025-04" db="UniProtKB">
        <authorList>
            <consortium name="RefSeq"/>
        </authorList>
    </citation>
    <scope>IDENTIFICATION</scope>
</reference>
<dbReference type="RefSeq" id="XP_015598943.1">
    <property type="nucleotide sequence ID" value="XM_015743457.2"/>
</dbReference>
<organism evidence="20 24">
    <name type="scientific">Cephus cinctus</name>
    <name type="common">Wheat stem sawfly</name>
    <dbReference type="NCBI Taxonomy" id="211228"/>
    <lineage>
        <taxon>Eukaryota</taxon>
        <taxon>Metazoa</taxon>
        <taxon>Ecdysozoa</taxon>
        <taxon>Arthropoda</taxon>
        <taxon>Hexapoda</taxon>
        <taxon>Insecta</taxon>
        <taxon>Pterygota</taxon>
        <taxon>Neoptera</taxon>
        <taxon>Endopterygota</taxon>
        <taxon>Hymenoptera</taxon>
        <taxon>Cephoidea</taxon>
        <taxon>Cephidae</taxon>
        <taxon>Cephus</taxon>
    </lineage>
</organism>
<feature type="active site" description="Proton donor/acceptor" evidence="16">
    <location>
        <position position="254"/>
    </location>
</feature>
<evidence type="ECO:0000256" key="14">
    <source>
        <dbReference type="ARBA" id="ARBA00023211"/>
    </source>
</evidence>
<comment type="pathway">
    <text evidence="3 19">Protein modification; protein glycosylation.</text>
</comment>
<evidence type="ECO:0000313" key="21">
    <source>
        <dbReference type="RefSeq" id="XP_015598938.1"/>
    </source>
</evidence>
<dbReference type="RefSeq" id="XP_015598938.1">
    <property type="nucleotide sequence ID" value="XM_015743452.2"/>
</dbReference>
<keyword evidence="14 17" id="KW-0464">Manganese</keyword>
<evidence type="ECO:0000313" key="22">
    <source>
        <dbReference type="RefSeq" id="XP_015598942.1"/>
    </source>
</evidence>
<dbReference type="CDD" id="cd00218">
    <property type="entry name" value="GlcAT-I"/>
    <property type="match status" value="1"/>
</dbReference>
<dbReference type="GO" id="GO:0005975">
    <property type="term" value="P:carbohydrate metabolic process"/>
    <property type="evidence" value="ECO:0007669"/>
    <property type="project" value="TreeGrafter"/>
</dbReference>
<evidence type="ECO:0000313" key="23">
    <source>
        <dbReference type="RefSeq" id="XP_015598943.1"/>
    </source>
</evidence>
<dbReference type="KEGG" id="ccin:107269522"/>
<evidence type="ECO:0000256" key="10">
    <source>
        <dbReference type="ARBA" id="ARBA00022989"/>
    </source>
</evidence>
<dbReference type="Gene3D" id="3.90.550.10">
    <property type="entry name" value="Spore Coat Polysaccharide Biosynthesis Protein SpsA, Chain A"/>
    <property type="match status" value="1"/>
</dbReference>
<evidence type="ECO:0000256" key="19">
    <source>
        <dbReference type="RuleBase" id="RU363127"/>
    </source>
</evidence>
<gene>
    <name evidence="21 22 23 24 25 26" type="primary">LOC107269522</name>
</gene>
<dbReference type="RefSeq" id="XP_024942600.1">
    <property type="nucleotide sequence ID" value="XM_025086832.1"/>
</dbReference>
<dbReference type="GO" id="GO:0046872">
    <property type="term" value="F:metal ion binding"/>
    <property type="evidence" value="ECO:0007669"/>
    <property type="project" value="UniProtKB-KW"/>
</dbReference>
<keyword evidence="8 17" id="KW-0479">Metal-binding</keyword>
<dbReference type="EC" id="2.4.1.135" evidence="5 19"/>
<evidence type="ECO:0000256" key="11">
    <source>
        <dbReference type="ARBA" id="ARBA00023034"/>
    </source>
</evidence>
<dbReference type="GO" id="GO:0050650">
    <property type="term" value="P:chondroitin sulfate proteoglycan biosynthetic process"/>
    <property type="evidence" value="ECO:0007669"/>
    <property type="project" value="TreeGrafter"/>
</dbReference>
<feature type="binding site" evidence="17">
    <location>
        <position position="171"/>
    </location>
    <ligand>
        <name>Mn(2+)</name>
        <dbReference type="ChEBI" id="CHEBI:29035"/>
    </ligand>
</feature>
<evidence type="ECO:0000256" key="9">
    <source>
        <dbReference type="ARBA" id="ARBA00022968"/>
    </source>
</evidence>
<evidence type="ECO:0000256" key="7">
    <source>
        <dbReference type="ARBA" id="ARBA00022692"/>
    </source>
</evidence>
<comment type="catalytic activity">
    <reaction evidence="15 19">
        <text>3-O-(beta-D-galactosyl-(1-&gt;3)-beta-D-galactosyl-(1-&gt;4)-beta-D-xylosyl)-L-seryl-[protein] + UDP-alpha-D-glucuronate = 3-O-(beta-D-GlcA-(1-&gt;3)-beta-D-Gal-(1-&gt;3)-beta-D-Gal-(1-&gt;4)-beta-D-Xyl)-L-seryl-[protein] + UDP + H(+)</text>
        <dbReference type="Rhea" id="RHEA:24168"/>
        <dbReference type="Rhea" id="RHEA-COMP:12571"/>
        <dbReference type="Rhea" id="RHEA-COMP:12573"/>
        <dbReference type="ChEBI" id="CHEBI:15378"/>
        <dbReference type="ChEBI" id="CHEBI:58052"/>
        <dbReference type="ChEBI" id="CHEBI:58223"/>
        <dbReference type="ChEBI" id="CHEBI:132090"/>
        <dbReference type="ChEBI" id="CHEBI:132093"/>
        <dbReference type="EC" id="2.4.1.135"/>
    </reaction>
</comment>
<keyword evidence="20" id="KW-1185">Reference proteome</keyword>
<evidence type="ECO:0000256" key="16">
    <source>
        <dbReference type="PIRSR" id="PIRSR605027-1"/>
    </source>
</evidence>
<dbReference type="GO" id="GO:0015018">
    <property type="term" value="F:galactosylgalactosylxylosylprotein 3-beta-glucuronosyltransferase activity"/>
    <property type="evidence" value="ECO:0007669"/>
    <property type="project" value="UniProtKB-UniRule"/>
</dbReference>
<dbReference type="RefSeq" id="XP_024942601.1">
    <property type="nucleotide sequence ID" value="XM_025086833.1"/>
</dbReference>
<dbReference type="InterPro" id="IPR029044">
    <property type="entry name" value="Nucleotide-diphossugar_trans"/>
</dbReference>
<protein>
    <recommendedName>
        <fullName evidence="5 19">Galactosylgalactosylxylosylprotein 3-beta-glucuronosyltransferase</fullName>
        <ecNumber evidence="5 19">2.4.1.135</ecNumber>
    </recommendedName>
</protein>
<evidence type="ECO:0000256" key="15">
    <source>
        <dbReference type="ARBA" id="ARBA00047979"/>
    </source>
</evidence>
<keyword evidence="13 18" id="KW-0325">Glycoprotein</keyword>
<sequence>MDNMRSLRCTFMVMVGLMVITVITIWNLQGYMAADTVLAMSDDNLQLCYESIVMKSSVNSNNVKLPMIYFVTPTYPRREQFPELMRLGQTLMHVKNLHWIVADDNKNCNPNLISLLKKFEIPLTVFASPMPEVYRKRDKQQVPRGVANRRAALSWIRNNAESGVLYFGDDDNTFDLDLFQEIRHTKKVSMFPVGLIGEFAVSAPVVKEGKVVGFFDSWPANRRFPVDMAGFAVSIEFLKLSPGAIMPFKVGFEEDVFLKSLGIRYEDIEPLADNCTKILVWHTQTVNKPIPTLRIVNEDTGTSINELINNISEMGVIKSSQRKGTSLYYTNSNGRITF</sequence>
<evidence type="ECO:0000256" key="1">
    <source>
        <dbReference type="ARBA" id="ARBA00001936"/>
    </source>
</evidence>
<keyword evidence="7 19" id="KW-0812">Transmembrane</keyword>
<dbReference type="RefSeq" id="XP_024942599.1">
    <property type="nucleotide sequence ID" value="XM_025086831.1"/>
</dbReference>
<evidence type="ECO:0000313" key="24">
    <source>
        <dbReference type="RefSeq" id="XP_024942599.1"/>
    </source>
</evidence>
<proteinExistence type="inferred from homology"/>
<keyword evidence="10 19" id="KW-1133">Transmembrane helix</keyword>
<comment type="similarity">
    <text evidence="4 19">Belongs to the glycosyltransferase 43 family.</text>
</comment>